<sequence>MMSVRCASEEVKLFMSQLASDGARVACYNSPTSSTNFGDEDAIDELQALVEAKQIFNMKLQVSVNYHMYVNFTVSFTTWSLSQKAITPKSNPWIYPNPEPSYWVENPIQFVRFSDAVTSMCQVAEYHKASFNTTFIAAEAAQTPDSNGQVIGISFNKDIKEAQSLEEAPEIVYRGLLNKLPSVLMLETEAMDVTRPLWNSDMNSLTSIEVRLYHQRVRGKLVDVGGVVPWVY</sequence>
<proteinExistence type="predicted"/>
<dbReference type="Gene3D" id="3.40.366.10">
    <property type="entry name" value="Malonyl-Coenzyme A Acyl Carrier Protein, domain 2"/>
    <property type="match status" value="1"/>
</dbReference>
<dbReference type="InterPro" id="IPR016036">
    <property type="entry name" value="Malonyl_transacylase_ACP-bd"/>
</dbReference>
<dbReference type="InterPro" id="IPR050444">
    <property type="entry name" value="Polyketide_Synthase"/>
</dbReference>
<evidence type="ECO:0000256" key="1">
    <source>
        <dbReference type="ARBA" id="ARBA00022679"/>
    </source>
</evidence>
<dbReference type="PANTHER" id="PTHR45681">
    <property type="entry name" value="POLYKETIDE SYNTHASE 44-RELATED"/>
    <property type="match status" value="1"/>
</dbReference>
<dbReference type="PANTHER" id="PTHR45681:SF6">
    <property type="entry name" value="POLYKETIDE SYNTHASE 37"/>
    <property type="match status" value="1"/>
</dbReference>
<dbReference type="SUPFAM" id="SSF55048">
    <property type="entry name" value="Probable ACP-binding domain of malonyl-CoA ACP transacylase"/>
    <property type="match status" value="1"/>
</dbReference>
<dbReference type="OrthoDB" id="3537514at2759"/>
<keyword evidence="1" id="KW-0808">Transferase</keyword>
<dbReference type="GO" id="GO:0016740">
    <property type="term" value="F:transferase activity"/>
    <property type="evidence" value="ECO:0007669"/>
    <property type="project" value="UniProtKB-KW"/>
</dbReference>
<dbReference type="InterPro" id="IPR001227">
    <property type="entry name" value="Ac_transferase_dom_sf"/>
</dbReference>
<evidence type="ECO:0000313" key="2">
    <source>
        <dbReference type="EMBL" id="KAG9247994.1"/>
    </source>
</evidence>
<gene>
    <name evidence="2" type="ORF">BJ878DRAFT_564434</name>
</gene>
<name>A0A9P8CI48_9HELO</name>
<keyword evidence="3" id="KW-1185">Reference proteome</keyword>
<organism evidence="2 3">
    <name type="scientific">Calycina marina</name>
    <dbReference type="NCBI Taxonomy" id="1763456"/>
    <lineage>
        <taxon>Eukaryota</taxon>
        <taxon>Fungi</taxon>
        <taxon>Dikarya</taxon>
        <taxon>Ascomycota</taxon>
        <taxon>Pezizomycotina</taxon>
        <taxon>Leotiomycetes</taxon>
        <taxon>Helotiales</taxon>
        <taxon>Pezizellaceae</taxon>
        <taxon>Calycina</taxon>
    </lineage>
</organism>
<accession>A0A9P8CI48</accession>
<dbReference type="Proteomes" id="UP000887226">
    <property type="component" value="Unassembled WGS sequence"/>
</dbReference>
<dbReference type="EMBL" id="MU253758">
    <property type="protein sequence ID" value="KAG9247994.1"/>
    <property type="molecule type" value="Genomic_DNA"/>
</dbReference>
<reference evidence="2" key="1">
    <citation type="journal article" date="2021" name="IMA Fungus">
        <title>Genomic characterization of three marine fungi, including Emericellopsis atlantica sp. nov. with signatures of a generalist lifestyle and marine biomass degradation.</title>
        <authorList>
            <person name="Hagestad O.C."/>
            <person name="Hou L."/>
            <person name="Andersen J.H."/>
            <person name="Hansen E.H."/>
            <person name="Altermark B."/>
            <person name="Li C."/>
            <person name="Kuhnert E."/>
            <person name="Cox R.J."/>
            <person name="Crous P.W."/>
            <person name="Spatafora J.W."/>
            <person name="Lail K."/>
            <person name="Amirebrahimi M."/>
            <person name="Lipzen A."/>
            <person name="Pangilinan J."/>
            <person name="Andreopoulos W."/>
            <person name="Hayes R.D."/>
            <person name="Ng V."/>
            <person name="Grigoriev I.V."/>
            <person name="Jackson S.A."/>
            <person name="Sutton T.D.S."/>
            <person name="Dobson A.D.W."/>
            <person name="Rama T."/>
        </authorList>
    </citation>
    <scope>NUCLEOTIDE SEQUENCE</scope>
    <source>
        <strain evidence="2">TRa3180A</strain>
    </source>
</reference>
<protein>
    <submittedName>
        <fullName evidence="2">Uncharacterized protein</fullName>
    </submittedName>
</protein>
<evidence type="ECO:0000313" key="3">
    <source>
        <dbReference type="Proteomes" id="UP000887226"/>
    </source>
</evidence>
<comment type="caution">
    <text evidence="2">The sequence shown here is derived from an EMBL/GenBank/DDBJ whole genome shotgun (WGS) entry which is preliminary data.</text>
</comment>
<dbReference type="AlphaFoldDB" id="A0A9P8CI48"/>